<keyword evidence="5" id="KW-1185">Reference proteome</keyword>
<dbReference type="OrthoDB" id="406505at2759"/>
<dbReference type="VEuPathDB" id="FungiDB:BD410DRAFT_729866"/>
<dbReference type="InterPro" id="IPR051477">
    <property type="entry name" value="Expansin_CellWall"/>
</dbReference>
<dbReference type="Gene3D" id="2.40.40.10">
    <property type="entry name" value="RlpA-like domain"/>
    <property type="match status" value="1"/>
</dbReference>
<organism evidence="4 5">
    <name type="scientific">Rickenella mellea</name>
    <dbReference type="NCBI Taxonomy" id="50990"/>
    <lineage>
        <taxon>Eukaryota</taxon>
        <taxon>Fungi</taxon>
        <taxon>Dikarya</taxon>
        <taxon>Basidiomycota</taxon>
        <taxon>Agaricomycotina</taxon>
        <taxon>Agaricomycetes</taxon>
        <taxon>Hymenochaetales</taxon>
        <taxon>Rickenellaceae</taxon>
        <taxon>Rickenella</taxon>
    </lineage>
</organism>
<gene>
    <name evidence="4" type="ORF">BD410DRAFT_729866</name>
</gene>
<evidence type="ECO:0000256" key="2">
    <source>
        <dbReference type="SAM" id="SignalP"/>
    </source>
</evidence>
<dbReference type="Proteomes" id="UP000294933">
    <property type="component" value="Unassembled WGS sequence"/>
</dbReference>
<keyword evidence="1 2" id="KW-0732">Signal</keyword>
<sequence>MHLCHAPLLFVTLCSLALGAFSAPSPTIAANATLQKRVTHTGRATWFNLDGGVTACGDMDNNGEFDVAVSSAKFNSGNCNQFVQITSNGKTAFGVTRDICPGCAINDLDLSPALFEQFASLEAGVIPVTWSFLAK</sequence>
<dbReference type="EMBL" id="ML170220">
    <property type="protein sequence ID" value="TDL17555.1"/>
    <property type="molecule type" value="Genomic_DNA"/>
</dbReference>
<dbReference type="PANTHER" id="PTHR31836">
    <property type="match status" value="1"/>
</dbReference>
<proteinExistence type="predicted"/>
<dbReference type="STRING" id="50990.A0A4Y7PQW2"/>
<dbReference type="InterPro" id="IPR009009">
    <property type="entry name" value="RlpA-like_DPBB"/>
</dbReference>
<accession>A0A4Y7PQW2</accession>
<evidence type="ECO:0000259" key="3">
    <source>
        <dbReference type="Pfam" id="PF03330"/>
    </source>
</evidence>
<protein>
    <recommendedName>
        <fullName evidence="3">RlpA-like protein double-psi beta-barrel domain-containing protein</fullName>
    </recommendedName>
</protein>
<feature type="signal peptide" evidence="2">
    <location>
        <begin position="1"/>
        <end position="19"/>
    </location>
</feature>
<dbReference type="SUPFAM" id="SSF50685">
    <property type="entry name" value="Barwin-like endoglucanases"/>
    <property type="match status" value="1"/>
</dbReference>
<name>A0A4Y7PQW2_9AGAM</name>
<evidence type="ECO:0000313" key="4">
    <source>
        <dbReference type="EMBL" id="TDL17555.1"/>
    </source>
</evidence>
<dbReference type="CDD" id="cd22191">
    <property type="entry name" value="DPBB_RlpA_EXP_N-like"/>
    <property type="match status" value="1"/>
</dbReference>
<feature type="domain" description="RlpA-like protein double-psi beta-barrel" evidence="3">
    <location>
        <begin position="40"/>
        <end position="129"/>
    </location>
</feature>
<dbReference type="Pfam" id="PF03330">
    <property type="entry name" value="DPBB_1"/>
    <property type="match status" value="1"/>
</dbReference>
<dbReference type="AlphaFoldDB" id="A0A4Y7PQW2"/>
<feature type="chain" id="PRO_5021330588" description="RlpA-like protein double-psi beta-barrel domain-containing protein" evidence="2">
    <location>
        <begin position="20"/>
        <end position="135"/>
    </location>
</feature>
<evidence type="ECO:0000313" key="5">
    <source>
        <dbReference type="Proteomes" id="UP000294933"/>
    </source>
</evidence>
<dbReference type="PANTHER" id="PTHR31836:SF28">
    <property type="entry name" value="SRCR DOMAIN-CONTAINING PROTEIN-RELATED"/>
    <property type="match status" value="1"/>
</dbReference>
<reference evidence="4 5" key="1">
    <citation type="submission" date="2018-06" db="EMBL/GenBank/DDBJ databases">
        <title>A transcriptomic atlas of mushroom development highlights an independent origin of complex multicellularity.</title>
        <authorList>
            <consortium name="DOE Joint Genome Institute"/>
            <person name="Krizsan K."/>
            <person name="Almasi E."/>
            <person name="Merenyi Z."/>
            <person name="Sahu N."/>
            <person name="Viragh M."/>
            <person name="Koszo T."/>
            <person name="Mondo S."/>
            <person name="Kiss B."/>
            <person name="Balint B."/>
            <person name="Kues U."/>
            <person name="Barry K."/>
            <person name="Hegedus J.C."/>
            <person name="Henrissat B."/>
            <person name="Johnson J."/>
            <person name="Lipzen A."/>
            <person name="Ohm R."/>
            <person name="Nagy I."/>
            <person name="Pangilinan J."/>
            <person name="Yan J."/>
            <person name="Xiong Y."/>
            <person name="Grigoriev I.V."/>
            <person name="Hibbett D.S."/>
            <person name="Nagy L.G."/>
        </authorList>
    </citation>
    <scope>NUCLEOTIDE SEQUENCE [LARGE SCALE GENOMIC DNA]</scope>
    <source>
        <strain evidence="4 5">SZMC22713</strain>
    </source>
</reference>
<dbReference type="InterPro" id="IPR036908">
    <property type="entry name" value="RlpA-like_sf"/>
</dbReference>
<evidence type="ECO:0000256" key="1">
    <source>
        <dbReference type="ARBA" id="ARBA00022729"/>
    </source>
</evidence>